<dbReference type="EMBL" id="MU393582">
    <property type="protein sequence ID" value="KAI4860559.1"/>
    <property type="molecule type" value="Genomic_DNA"/>
</dbReference>
<sequence length="425" mass="47621">MLRFFLASQFTLALTYQAQLYQESQTCAVPNLLLIPPIQNCIPSEAPHSSHGNLSNEAPSSLKAWRPSGFCRGVRAEKFCVFTNPTFNQGEGISIITTGKSMTTIATRPAFLSGENEQGVKSDINPMPPYREEEFEGKGIGLVATRTIRAGELIMARTPGIMMNEKAIQVLGKKAVSELLVRAVDDLPQHHRETLLNLSSHSSAADAGDLIFKILQTNSFRTGYHDGVSPFYSLFAEVSRANHACRPTCAYYFDHTNFFQKVLAVRDIIVGEELSIAYYDPLQTHSTRQEKLQREWGFQCSCERCSANASTIAESDDRVVQIQRLWKELDDHSAASEGSPEKAELLVSLYEREGIWGRINEAYYRAAIEYIGIGDITNATKYAKLCVDHGLLFIGPDRPFIKNMEELIAEPTKHPKWKFRSSRNI</sequence>
<accession>A0ACB9YMF7</accession>
<dbReference type="Proteomes" id="UP001497700">
    <property type="component" value="Unassembled WGS sequence"/>
</dbReference>
<keyword evidence="2" id="KW-1185">Reference proteome</keyword>
<evidence type="ECO:0000313" key="2">
    <source>
        <dbReference type="Proteomes" id="UP001497700"/>
    </source>
</evidence>
<proteinExistence type="predicted"/>
<name>A0ACB9YMF7_9PEZI</name>
<protein>
    <submittedName>
        <fullName evidence="1">SET domain-containing protein</fullName>
    </submittedName>
</protein>
<gene>
    <name evidence="1" type="ORF">F4820DRAFT_436552</name>
</gene>
<comment type="caution">
    <text evidence="1">The sequence shown here is derived from an EMBL/GenBank/DDBJ whole genome shotgun (WGS) entry which is preliminary data.</text>
</comment>
<reference evidence="1 2" key="1">
    <citation type="journal article" date="2022" name="New Phytol.">
        <title>Ecological generalism drives hyperdiversity of secondary metabolite gene clusters in xylarialean endophytes.</title>
        <authorList>
            <person name="Franco M.E.E."/>
            <person name="Wisecaver J.H."/>
            <person name="Arnold A.E."/>
            <person name="Ju Y.M."/>
            <person name="Slot J.C."/>
            <person name="Ahrendt S."/>
            <person name="Moore L.P."/>
            <person name="Eastman K.E."/>
            <person name="Scott K."/>
            <person name="Konkel Z."/>
            <person name="Mondo S.J."/>
            <person name="Kuo A."/>
            <person name="Hayes R.D."/>
            <person name="Haridas S."/>
            <person name="Andreopoulos B."/>
            <person name="Riley R."/>
            <person name="LaButti K."/>
            <person name="Pangilinan J."/>
            <person name="Lipzen A."/>
            <person name="Amirebrahimi M."/>
            <person name="Yan J."/>
            <person name="Adam C."/>
            <person name="Keymanesh K."/>
            <person name="Ng V."/>
            <person name="Louie K."/>
            <person name="Northen T."/>
            <person name="Drula E."/>
            <person name="Henrissat B."/>
            <person name="Hsieh H.M."/>
            <person name="Youens-Clark K."/>
            <person name="Lutzoni F."/>
            <person name="Miadlikowska J."/>
            <person name="Eastwood D.C."/>
            <person name="Hamelin R.C."/>
            <person name="Grigoriev I.V."/>
            <person name="U'Ren J.M."/>
        </authorList>
    </citation>
    <scope>NUCLEOTIDE SEQUENCE [LARGE SCALE GENOMIC DNA]</scope>
    <source>
        <strain evidence="1 2">CBS 119005</strain>
    </source>
</reference>
<evidence type="ECO:0000313" key="1">
    <source>
        <dbReference type="EMBL" id="KAI4860559.1"/>
    </source>
</evidence>
<organism evidence="1 2">
    <name type="scientific">Hypoxylon rubiginosum</name>
    <dbReference type="NCBI Taxonomy" id="110542"/>
    <lineage>
        <taxon>Eukaryota</taxon>
        <taxon>Fungi</taxon>
        <taxon>Dikarya</taxon>
        <taxon>Ascomycota</taxon>
        <taxon>Pezizomycotina</taxon>
        <taxon>Sordariomycetes</taxon>
        <taxon>Xylariomycetidae</taxon>
        <taxon>Xylariales</taxon>
        <taxon>Hypoxylaceae</taxon>
        <taxon>Hypoxylon</taxon>
    </lineage>
</organism>